<dbReference type="PANTHER" id="PTHR18916">
    <property type="entry name" value="DYNACTIN 1-RELATED MICROTUBULE-BINDING"/>
    <property type="match status" value="1"/>
</dbReference>
<dbReference type="AlphaFoldDB" id="A0A9X0D0N0"/>
<evidence type="ECO:0000313" key="10">
    <source>
        <dbReference type="Proteomes" id="UP001163046"/>
    </source>
</evidence>
<keyword evidence="5" id="KW-0175">Coiled coil</keyword>
<proteinExistence type="predicted"/>
<dbReference type="GO" id="GO:0005819">
    <property type="term" value="C:spindle"/>
    <property type="evidence" value="ECO:0007669"/>
    <property type="project" value="UniProtKB-SubCell"/>
</dbReference>
<comment type="caution">
    <text evidence="9">The sequence shown here is derived from an EMBL/GenBank/DDBJ whole genome shotgun (WGS) entry which is preliminary data.</text>
</comment>
<evidence type="ECO:0000256" key="7">
    <source>
        <dbReference type="SAM" id="MobiDB-lite"/>
    </source>
</evidence>
<accession>A0A9X0D0N0</accession>
<keyword evidence="3" id="KW-0493">Microtubule</keyword>
<organism evidence="9 10">
    <name type="scientific">Desmophyllum pertusum</name>
    <dbReference type="NCBI Taxonomy" id="174260"/>
    <lineage>
        <taxon>Eukaryota</taxon>
        <taxon>Metazoa</taxon>
        <taxon>Cnidaria</taxon>
        <taxon>Anthozoa</taxon>
        <taxon>Hexacorallia</taxon>
        <taxon>Scleractinia</taxon>
        <taxon>Caryophylliina</taxon>
        <taxon>Caryophylliidae</taxon>
        <taxon>Desmophyllum</taxon>
    </lineage>
</organism>
<evidence type="ECO:0000256" key="1">
    <source>
        <dbReference type="ARBA" id="ARBA00004186"/>
    </source>
</evidence>
<comment type="subcellular location">
    <subcellularLocation>
        <location evidence="1">Cytoplasm</location>
        <location evidence="1">Cytoskeleton</location>
        <location evidence="1">Spindle</location>
    </subcellularLocation>
</comment>
<dbReference type="Gene3D" id="2.30.30.190">
    <property type="entry name" value="CAP Gly-rich-like domain"/>
    <property type="match status" value="1"/>
</dbReference>
<dbReference type="GO" id="GO:0005874">
    <property type="term" value="C:microtubule"/>
    <property type="evidence" value="ECO:0007669"/>
    <property type="project" value="UniProtKB-KW"/>
</dbReference>
<evidence type="ECO:0000313" key="9">
    <source>
        <dbReference type="EMBL" id="KAJ7382842.1"/>
    </source>
</evidence>
<keyword evidence="2" id="KW-0963">Cytoplasm</keyword>
<feature type="region of interest" description="Disordered" evidence="7">
    <location>
        <begin position="1"/>
        <end position="79"/>
    </location>
</feature>
<dbReference type="GO" id="GO:0030286">
    <property type="term" value="C:dynein complex"/>
    <property type="evidence" value="ECO:0007669"/>
    <property type="project" value="UniProtKB-KW"/>
</dbReference>
<dbReference type="SMART" id="SM01052">
    <property type="entry name" value="CAP_GLY"/>
    <property type="match status" value="1"/>
</dbReference>
<evidence type="ECO:0000256" key="3">
    <source>
        <dbReference type="ARBA" id="ARBA00022701"/>
    </source>
</evidence>
<evidence type="ECO:0000256" key="6">
    <source>
        <dbReference type="ARBA" id="ARBA00023212"/>
    </source>
</evidence>
<dbReference type="PANTHER" id="PTHR18916:SF6">
    <property type="entry name" value="DYNACTIN SUBUNIT 1"/>
    <property type="match status" value="1"/>
</dbReference>
<feature type="compositionally biased region" description="Acidic residues" evidence="7">
    <location>
        <begin position="8"/>
        <end position="19"/>
    </location>
</feature>
<feature type="region of interest" description="Disordered" evidence="7">
    <location>
        <begin position="149"/>
        <end position="184"/>
    </location>
</feature>
<gene>
    <name evidence="9" type="primary">KIF13B_4</name>
    <name evidence="9" type="ORF">OS493_032478</name>
</gene>
<reference evidence="9" key="1">
    <citation type="submission" date="2023-01" db="EMBL/GenBank/DDBJ databases">
        <title>Genome assembly of the deep-sea coral Lophelia pertusa.</title>
        <authorList>
            <person name="Herrera S."/>
            <person name="Cordes E."/>
        </authorList>
    </citation>
    <scope>NUCLEOTIDE SEQUENCE</scope>
    <source>
        <strain evidence="9">USNM1676648</strain>
        <tissue evidence="9">Polyp</tissue>
    </source>
</reference>
<dbReference type="InterPro" id="IPR000938">
    <property type="entry name" value="CAP-Gly_domain"/>
</dbReference>
<feature type="compositionally biased region" description="Low complexity" evidence="7">
    <location>
        <begin position="50"/>
        <end position="59"/>
    </location>
</feature>
<evidence type="ECO:0000256" key="2">
    <source>
        <dbReference type="ARBA" id="ARBA00022490"/>
    </source>
</evidence>
<dbReference type="SUPFAM" id="SSF74924">
    <property type="entry name" value="Cap-Gly domain"/>
    <property type="match status" value="1"/>
</dbReference>
<feature type="compositionally biased region" description="Basic and acidic residues" evidence="7">
    <location>
        <begin position="149"/>
        <end position="161"/>
    </location>
</feature>
<sequence>MVLRGLDDPLDDEEEEDESSSLLTQPLEEKTPLEQKRDEDDEFVDEEQHSSSQVNSNTSSREDLLSSCEGEDASVDSLDSLGDLKMGQVICVGDKKTGRIRYIGPTDFAPGVWIGVELDTPSGKNDGSVSGQRYFACKPRYGSFVRPEKVFPIDSVRREPPSQKGLGRTSSPSHRPSGNAKTDT</sequence>
<evidence type="ECO:0000256" key="4">
    <source>
        <dbReference type="ARBA" id="ARBA00023017"/>
    </source>
</evidence>
<keyword evidence="4" id="KW-0243">Dynein</keyword>
<feature type="compositionally biased region" description="Basic and acidic residues" evidence="7">
    <location>
        <begin position="27"/>
        <end position="38"/>
    </location>
</feature>
<evidence type="ECO:0000259" key="8">
    <source>
        <dbReference type="PROSITE" id="PS50245"/>
    </source>
</evidence>
<dbReference type="PROSITE" id="PS50245">
    <property type="entry name" value="CAP_GLY_2"/>
    <property type="match status" value="1"/>
</dbReference>
<keyword evidence="6" id="KW-0206">Cytoskeleton</keyword>
<protein>
    <submittedName>
        <fullName evidence="9">Kinesin-like protein kif13b</fullName>
    </submittedName>
</protein>
<dbReference type="Proteomes" id="UP001163046">
    <property type="component" value="Unassembled WGS sequence"/>
</dbReference>
<keyword evidence="10" id="KW-1185">Reference proteome</keyword>
<dbReference type="Pfam" id="PF01302">
    <property type="entry name" value="CAP_GLY"/>
    <property type="match status" value="1"/>
</dbReference>
<evidence type="ECO:0000256" key="5">
    <source>
        <dbReference type="ARBA" id="ARBA00023054"/>
    </source>
</evidence>
<dbReference type="OrthoDB" id="5983260at2759"/>
<name>A0A9X0D0N0_9CNID</name>
<feature type="compositionally biased region" description="Polar residues" evidence="7">
    <location>
        <begin position="168"/>
        <end position="184"/>
    </location>
</feature>
<dbReference type="EMBL" id="MU825913">
    <property type="protein sequence ID" value="KAJ7382842.1"/>
    <property type="molecule type" value="Genomic_DNA"/>
</dbReference>
<dbReference type="PROSITE" id="PS00845">
    <property type="entry name" value="CAP_GLY_1"/>
    <property type="match status" value="1"/>
</dbReference>
<feature type="domain" description="CAP-Gly" evidence="8">
    <location>
        <begin position="104"/>
        <end position="146"/>
    </location>
</feature>
<dbReference type="InterPro" id="IPR036859">
    <property type="entry name" value="CAP-Gly_dom_sf"/>
</dbReference>